<protein>
    <submittedName>
        <fullName evidence="8">M48 family metallopeptidase</fullName>
    </submittedName>
</protein>
<keyword evidence="2" id="KW-0479">Metal-binding</keyword>
<keyword evidence="1 6" id="KW-0645">Protease</keyword>
<dbReference type="Gene3D" id="3.30.2010.10">
    <property type="entry name" value="Metalloproteases ('zincins'), catalytic domain"/>
    <property type="match status" value="1"/>
</dbReference>
<evidence type="ECO:0000256" key="1">
    <source>
        <dbReference type="ARBA" id="ARBA00022670"/>
    </source>
</evidence>
<evidence type="ECO:0000256" key="3">
    <source>
        <dbReference type="ARBA" id="ARBA00022801"/>
    </source>
</evidence>
<evidence type="ECO:0000313" key="9">
    <source>
        <dbReference type="Proteomes" id="UP001560685"/>
    </source>
</evidence>
<reference evidence="8 9" key="1">
    <citation type="submission" date="2024-05" db="EMBL/GenBank/DDBJ databases">
        <title>Three bacterial strains, DH-69, EH-24, and ECK-19 isolated from coastal sediments.</title>
        <authorList>
            <person name="Ye Y.-Q."/>
            <person name="Du Z.-J."/>
        </authorList>
    </citation>
    <scope>NUCLEOTIDE SEQUENCE [LARGE SCALE GENOMIC DNA]</scope>
    <source>
        <strain evidence="8 9">ECK-19</strain>
    </source>
</reference>
<organism evidence="8 9">
    <name type="scientific">Hyphococcus lacteus</name>
    <dbReference type="NCBI Taxonomy" id="3143536"/>
    <lineage>
        <taxon>Bacteria</taxon>
        <taxon>Pseudomonadati</taxon>
        <taxon>Pseudomonadota</taxon>
        <taxon>Alphaproteobacteria</taxon>
        <taxon>Parvularculales</taxon>
        <taxon>Parvularculaceae</taxon>
        <taxon>Hyphococcus</taxon>
    </lineage>
</organism>
<keyword evidence="5 6" id="KW-0482">Metalloprotease</keyword>
<evidence type="ECO:0000256" key="4">
    <source>
        <dbReference type="ARBA" id="ARBA00022833"/>
    </source>
</evidence>
<evidence type="ECO:0000313" key="8">
    <source>
        <dbReference type="EMBL" id="MEX6632516.1"/>
    </source>
</evidence>
<dbReference type="InterPro" id="IPR006311">
    <property type="entry name" value="TAT_signal"/>
</dbReference>
<keyword evidence="4 6" id="KW-0862">Zinc</keyword>
<feature type="domain" description="Peptidase M48" evidence="7">
    <location>
        <begin position="75"/>
        <end position="254"/>
    </location>
</feature>
<dbReference type="EMBL" id="JBEHZE010000001">
    <property type="protein sequence ID" value="MEX6632516.1"/>
    <property type="molecule type" value="Genomic_DNA"/>
</dbReference>
<comment type="caution">
    <text evidence="8">The sequence shown here is derived from an EMBL/GenBank/DDBJ whole genome shotgun (WGS) entry which is preliminary data.</text>
</comment>
<dbReference type="InterPro" id="IPR051156">
    <property type="entry name" value="Mito/Outer_Membr_Metalloprot"/>
</dbReference>
<dbReference type="PROSITE" id="PS51318">
    <property type="entry name" value="TAT"/>
    <property type="match status" value="1"/>
</dbReference>
<dbReference type="Proteomes" id="UP001560685">
    <property type="component" value="Unassembled WGS sequence"/>
</dbReference>
<name>A0ABV3Z159_9PROT</name>
<proteinExistence type="inferred from homology"/>
<evidence type="ECO:0000256" key="2">
    <source>
        <dbReference type="ARBA" id="ARBA00022723"/>
    </source>
</evidence>
<dbReference type="InterPro" id="IPR001915">
    <property type="entry name" value="Peptidase_M48"/>
</dbReference>
<dbReference type="Pfam" id="PF01435">
    <property type="entry name" value="Peptidase_M48"/>
    <property type="match status" value="1"/>
</dbReference>
<comment type="similarity">
    <text evidence="6">Belongs to the peptidase M48 family.</text>
</comment>
<dbReference type="PANTHER" id="PTHR22726:SF24">
    <property type="entry name" value="M48 FAMILY METALLOPEPTIDASE"/>
    <property type="match status" value="1"/>
</dbReference>
<keyword evidence="9" id="KW-1185">Reference proteome</keyword>
<evidence type="ECO:0000259" key="7">
    <source>
        <dbReference type="Pfam" id="PF01435"/>
    </source>
</evidence>
<evidence type="ECO:0000256" key="5">
    <source>
        <dbReference type="ARBA" id="ARBA00023049"/>
    </source>
</evidence>
<sequence>MSDKFQVLDHKVTMSRRGFVQAAAAGSIVVLTPGCETVSQAFTPDSAQMAQLASSAWTDLKAQQPTTNDPRYVSRVNRVMPKIIAAAGDSPAGWEVAVFASDELNAFALPGGKIGFYTGILDLMENDAQIATVMGHEVAHVKFNHSGQRYGRTAATQAGLGVAQVALGGGGQGSQVALQALGLGAQYGVILPFSRQHELEADKYGLRYMHRAGYNPNEAVRFWEKMSAKKSGSTPEFLATHPNDATRIAQLKREIALLGAGS</sequence>
<dbReference type="CDD" id="cd07331">
    <property type="entry name" value="M48C_Oma1_like"/>
    <property type="match status" value="1"/>
</dbReference>
<gene>
    <name evidence="8" type="ORF">ABFZ84_03055</name>
</gene>
<dbReference type="RefSeq" id="WP_369312440.1">
    <property type="nucleotide sequence ID" value="NZ_JBEHZE010000001.1"/>
</dbReference>
<evidence type="ECO:0000256" key="6">
    <source>
        <dbReference type="RuleBase" id="RU003983"/>
    </source>
</evidence>
<comment type="cofactor">
    <cofactor evidence="6">
        <name>Zn(2+)</name>
        <dbReference type="ChEBI" id="CHEBI:29105"/>
    </cofactor>
    <text evidence="6">Binds 1 zinc ion per subunit.</text>
</comment>
<accession>A0ABV3Z159</accession>
<dbReference type="PANTHER" id="PTHR22726">
    <property type="entry name" value="METALLOENDOPEPTIDASE OMA1"/>
    <property type="match status" value="1"/>
</dbReference>
<keyword evidence="3 6" id="KW-0378">Hydrolase</keyword>